<dbReference type="Pfam" id="PF00009">
    <property type="entry name" value="GTP_EFTU"/>
    <property type="match status" value="1"/>
</dbReference>
<dbReference type="PANTHER" id="PTHR43721:SF22">
    <property type="entry name" value="ELONGATION FACTOR TU, MITOCHONDRIAL"/>
    <property type="match status" value="1"/>
</dbReference>
<keyword evidence="3" id="KW-0547">Nucleotide-binding</keyword>
<dbReference type="NCBIfam" id="TIGR00475">
    <property type="entry name" value="selB"/>
    <property type="match status" value="1"/>
</dbReference>
<name>A0A6J6G1H7_9ZZZZ</name>
<comment type="subcellular location">
    <subcellularLocation>
        <location evidence="1">Cytoplasm</location>
    </subcellularLocation>
</comment>
<protein>
    <submittedName>
        <fullName evidence="7">Unannotated protein</fullName>
    </submittedName>
</protein>
<dbReference type="GO" id="GO:0003746">
    <property type="term" value="F:translation elongation factor activity"/>
    <property type="evidence" value="ECO:0007669"/>
    <property type="project" value="InterPro"/>
</dbReference>
<keyword evidence="4" id="KW-0648">Protein biosynthesis</keyword>
<keyword evidence="2" id="KW-0963">Cytoplasm</keyword>
<dbReference type="InterPro" id="IPR027417">
    <property type="entry name" value="P-loop_NTPase"/>
</dbReference>
<dbReference type="PANTHER" id="PTHR43721">
    <property type="entry name" value="ELONGATION FACTOR TU-RELATED"/>
    <property type="match status" value="1"/>
</dbReference>
<dbReference type="SUPFAM" id="SSF50465">
    <property type="entry name" value="EF-Tu/eEF-1alpha/eIF2-gamma C-terminal domain"/>
    <property type="match status" value="1"/>
</dbReference>
<dbReference type="GO" id="GO:0003924">
    <property type="term" value="F:GTPase activity"/>
    <property type="evidence" value="ECO:0007669"/>
    <property type="project" value="InterPro"/>
</dbReference>
<feature type="domain" description="Tr-type G" evidence="6">
    <location>
        <begin position="1"/>
        <end position="170"/>
    </location>
</feature>
<reference evidence="7" key="1">
    <citation type="submission" date="2020-05" db="EMBL/GenBank/DDBJ databases">
        <authorList>
            <person name="Chiriac C."/>
            <person name="Salcher M."/>
            <person name="Ghai R."/>
            <person name="Kavagutti S V."/>
        </authorList>
    </citation>
    <scope>NUCLEOTIDE SEQUENCE</scope>
</reference>
<dbReference type="InterPro" id="IPR009001">
    <property type="entry name" value="Transl_elong_EF1A/Init_IF2_C"/>
</dbReference>
<dbReference type="Gene3D" id="1.10.10.10">
    <property type="entry name" value="Winged helix-like DNA-binding domain superfamily/Winged helix DNA-binding domain"/>
    <property type="match status" value="1"/>
</dbReference>
<evidence type="ECO:0000259" key="6">
    <source>
        <dbReference type="PROSITE" id="PS51722"/>
    </source>
</evidence>
<evidence type="ECO:0000256" key="1">
    <source>
        <dbReference type="ARBA" id="ARBA00004496"/>
    </source>
</evidence>
<dbReference type="InterPro" id="IPR057335">
    <property type="entry name" value="Beta-barrel_SelB"/>
</dbReference>
<dbReference type="InterPro" id="IPR005225">
    <property type="entry name" value="Small_GTP-bd"/>
</dbReference>
<dbReference type="InterPro" id="IPR000795">
    <property type="entry name" value="T_Tr_GTP-bd_dom"/>
</dbReference>
<dbReference type="GO" id="GO:0005829">
    <property type="term" value="C:cytosol"/>
    <property type="evidence" value="ECO:0007669"/>
    <property type="project" value="TreeGrafter"/>
</dbReference>
<dbReference type="EMBL" id="CAEZUL010000028">
    <property type="protein sequence ID" value="CAB4595056.1"/>
    <property type="molecule type" value="Genomic_DNA"/>
</dbReference>
<dbReference type="GO" id="GO:0001514">
    <property type="term" value="P:selenocysteine incorporation"/>
    <property type="evidence" value="ECO:0007669"/>
    <property type="project" value="InterPro"/>
</dbReference>
<sequence>MAVIATAGHVDHGKSSLIRALTGTDPDRLAEEKQKGMTIDLGFAHCVSPNGTQLSFIDVPGHADFIRTMIAGVSSIDVALFVVDANEGWMPQSQEHLEVLQLLHVHAGVVVITKCDKVEEDQLLSLEADLRERLADSTIQWSGIVRTSVVAHTGIDVLIQSLETLVTQSHPDEDNRPVRLFIDRVFTIRGSGTIVTGTLEGSSISVGDSLQIARTGQLVRIREVQTLDETVEQCSPRSRCAINLAGIDTAELHRGDALIEQDAFRNTNIIDVHLDAIQSLKRPITHKGSFTVHIGTNMQSATMRIAHASSISPGESGTVRLRFAHPLPLSMGDRVVVRDTGIDSTVGGGVVIDLDPRGPVRNAHSGSSVDEVLEGRGFISLHEAQQLTGQQLQATVGTWFALPHVYEECVRTITRRLQEEEKISMSDLADYEQEVIRSIEGITITNGVASVGAQDPLLQHPYIALFRTAGVNTPDTADLDRNIIRQLVHRKILIEHDKIAFHVDTLTEIRPHLESLWTSHPHGFTMSQFRDSLGITRKHAIPLATCLDKVGLTARAGDLRIRGRAW</sequence>
<organism evidence="7">
    <name type="scientific">freshwater metagenome</name>
    <dbReference type="NCBI Taxonomy" id="449393"/>
    <lineage>
        <taxon>unclassified sequences</taxon>
        <taxon>metagenomes</taxon>
        <taxon>ecological metagenomes</taxon>
    </lineage>
</organism>
<keyword evidence="5" id="KW-0342">GTP-binding</keyword>
<dbReference type="AlphaFoldDB" id="A0A6J6G1H7"/>
<evidence type="ECO:0000256" key="2">
    <source>
        <dbReference type="ARBA" id="ARBA00022490"/>
    </source>
</evidence>
<dbReference type="GO" id="GO:0005525">
    <property type="term" value="F:GTP binding"/>
    <property type="evidence" value="ECO:0007669"/>
    <property type="project" value="UniProtKB-KW"/>
</dbReference>
<dbReference type="SUPFAM" id="SSF52540">
    <property type="entry name" value="P-loop containing nucleoside triphosphate hydrolases"/>
    <property type="match status" value="1"/>
</dbReference>
<dbReference type="SUPFAM" id="SSF50447">
    <property type="entry name" value="Translation proteins"/>
    <property type="match status" value="1"/>
</dbReference>
<evidence type="ECO:0000256" key="3">
    <source>
        <dbReference type="ARBA" id="ARBA00022741"/>
    </source>
</evidence>
<dbReference type="SUPFAM" id="SSF46785">
    <property type="entry name" value="Winged helix' DNA-binding domain"/>
    <property type="match status" value="1"/>
</dbReference>
<dbReference type="NCBIfam" id="TIGR00231">
    <property type="entry name" value="small_GTP"/>
    <property type="match status" value="1"/>
</dbReference>
<dbReference type="GO" id="GO:0003723">
    <property type="term" value="F:RNA binding"/>
    <property type="evidence" value="ECO:0007669"/>
    <property type="project" value="InterPro"/>
</dbReference>
<dbReference type="InterPro" id="IPR050055">
    <property type="entry name" value="EF-Tu_GTPase"/>
</dbReference>
<accession>A0A6J6G1H7</accession>
<dbReference type="PRINTS" id="PR00315">
    <property type="entry name" value="ELONGATNFCT"/>
</dbReference>
<evidence type="ECO:0000256" key="5">
    <source>
        <dbReference type="ARBA" id="ARBA00023134"/>
    </source>
</evidence>
<evidence type="ECO:0000256" key="4">
    <source>
        <dbReference type="ARBA" id="ARBA00022917"/>
    </source>
</evidence>
<dbReference type="InterPro" id="IPR009000">
    <property type="entry name" value="Transl_B-barrel_sf"/>
</dbReference>
<dbReference type="Pfam" id="PF25461">
    <property type="entry name" value="Beta-barrel_SelB"/>
    <property type="match status" value="1"/>
</dbReference>
<dbReference type="PROSITE" id="PS51722">
    <property type="entry name" value="G_TR_2"/>
    <property type="match status" value="1"/>
</dbReference>
<dbReference type="InterPro" id="IPR036390">
    <property type="entry name" value="WH_DNA-bd_sf"/>
</dbReference>
<dbReference type="InterPro" id="IPR015191">
    <property type="entry name" value="SelB_WHD4"/>
</dbReference>
<dbReference type="Gene3D" id="3.40.50.300">
    <property type="entry name" value="P-loop containing nucleotide triphosphate hydrolases"/>
    <property type="match status" value="1"/>
</dbReference>
<proteinExistence type="predicted"/>
<evidence type="ECO:0000313" key="7">
    <source>
        <dbReference type="EMBL" id="CAB4595056.1"/>
    </source>
</evidence>
<dbReference type="InterPro" id="IPR004535">
    <property type="entry name" value="Transl_elong_SelB"/>
</dbReference>
<dbReference type="CDD" id="cd04171">
    <property type="entry name" value="SelB"/>
    <property type="match status" value="1"/>
</dbReference>
<gene>
    <name evidence="7" type="ORF">UFOPK1808_00386</name>
</gene>
<dbReference type="Pfam" id="PF09107">
    <property type="entry name" value="WHD_3rd_SelB"/>
    <property type="match status" value="1"/>
</dbReference>
<dbReference type="Gene3D" id="2.40.30.10">
    <property type="entry name" value="Translation factors"/>
    <property type="match status" value="2"/>
</dbReference>
<dbReference type="InterPro" id="IPR036388">
    <property type="entry name" value="WH-like_DNA-bd_sf"/>
</dbReference>